<feature type="compositionally biased region" description="Polar residues" evidence="1">
    <location>
        <begin position="83"/>
        <end position="94"/>
    </location>
</feature>
<evidence type="ECO:0000313" key="3">
    <source>
        <dbReference type="Proteomes" id="UP001431209"/>
    </source>
</evidence>
<accession>A0AAW2YJR0</accession>
<dbReference type="Proteomes" id="UP001431209">
    <property type="component" value="Unassembled WGS sequence"/>
</dbReference>
<evidence type="ECO:0000256" key="1">
    <source>
        <dbReference type="SAM" id="MobiDB-lite"/>
    </source>
</evidence>
<comment type="caution">
    <text evidence="2">The sequence shown here is derived from an EMBL/GenBank/DDBJ whole genome shotgun (WGS) entry which is preliminary data.</text>
</comment>
<sequence>MIRQTKVQKLESKVDAIRNQSEDGLGDIQEQFASSLVKLELSNMLTRIHRMQNEIDEKKRRIETLEQYAKLQANNNKKGKSVAKTSRSNQDQAYNDTVDSFISSYLTNKE</sequence>
<feature type="region of interest" description="Disordered" evidence="1">
    <location>
        <begin position="73"/>
        <end position="94"/>
    </location>
</feature>
<evidence type="ECO:0000313" key="2">
    <source>
        <dbReference type="EMBL" id="KAL0477515.1"/>
    </source>
</evidence>
<reference evidence="2 3" key="1">
    <citation type="submission" date="2024-03" db="EMBL/GenBank/DDBJ databases">
        <title>The Acrasis kona genome and developmental transcriptomes reveal deep origins of eukaryotic multicellular pathways.</title>
        <authorList>
            <person name="Sheikh S."/>
            <person name="Fu C.-J."/>
            <person name="Brown M.W."/>
            <person name="Baldauf S.L."/>
        </authorList>
    </citation>
    <scope>NUCLEOTIDE SEQUENCE [LARGE SCALE GENOMIC DNA]</scope>
    <source>
        <strain evidence="2 3">ATCC MYA-3509</strain>
    </source>
</reference>
<protein>
    <submittedName>
        <fullName evidence="2">Developmentally-regulated protein</fullName>
    </submittedName>
</protein>
<proteinExistence type="predicted"/>
<dbReference type="EMBL" id="JAOPGA020000191">
    <property type="protein sequence ID" value="KAL0477515.1"/>
    <property type="molecule type" value="Genomic_DNA"/>
</dbReference>
<name>A0AAW2YJR0_9EUKA</name>
<keyword evidence="3" id="KW-1185">Reference proteome</keyword>
<gene>
    <name evidence="2" type="ORF">AKO1_010868</name>
</gene>
<dbReference type="AlphaFoldDB" id="A0AAW2YJR0"/>
<organism evidence="2 3">
    <name type="scientific">Acrasis kona</name>
    <dbReference type="NCBI Taxonomy" id="1008807"/>
    <lineage>
        <taxon>Eukaryota</taxon>
        <taxon>Discoba</taxon>
        <taxon>Heterolobosea</taxon>
        <taxon>Tetramitia</taxon>
        <taxon>Eutetramitia</taxon>
        <taxon>Acrasidae</taxon>
        <taxon>Acrasis</taxon>
    </lineage>
</organism>